<evidence type="ECO:0000313" key="1">
    <source>
        <dbReference type="EMBL" id="KAF8432548.1"/>
    </source>
</evidence>
<protein>
    <submittedName>
        <fullName evidence="1">Uncharacterized protein</fullName>
    </submittedName>
</protein>
<feature type="non-terminal residue" evidence="1">
    <location>
        <position position="1"/>
    </location>
</feature>
<organism evidence="1 2">
    <name type="scientific">Boletus edulis BED1</name>
    <dbReference type="NCBI Taxonomy" id="1328754"/>
    <lineage>
        <taxon>Eukaryota</taxon>
        <taxon>Fungi</taxon>
        <taxon>Dikarya</taxon>
        <taxon>Basidiomycota</taxon>
        <taxon>Agaricomycotina</taxon>
        <taxon>Agaricomycetes</taxon>
        <taxon>Agaricomycetidae</taxon>
        <taxon>Boletales</taxon>
        <taxon>Boletineae</taxon>
        <taxon>Boletaceae</taxon>
        <taxon>Boletoideae</taxon>
        <taxon>Boletus</taxon>
    </lineage>
</organism>
<comment type="caution">
    <text evidence="1">The sequence shown here is derived from an EMBL/GenBank/DDBJ whole genome shotgun (WGS) entry which is preliminary data.</text>
</comment>
<reference evidence="1" key="1">
    <citation type="submission" date="2019-10" db="EMBL/GenBank/DDBJ databases">
        <authorList>
            <consortium name="DOE Joint Genome Institute"/>
            <person name="Kuo A."/>
            <person name="Miyauchi S."/>
            <person name="Kiss E."/>
            <person name="Drula E."/>
            <person name="Kohler A."/>
            <person name="Sanchez-Garcia M."/>
            <person name="Andreopoulos B."/>
            <person name="Barry K.W."/>
            <person name="Bonito G."/>
            <person name="Buee M."/>
            <person name="Carver A."/>
            <person name="Chen C."/>
            <person name="Cichocki N."/>
            <person name="Clum A."/>
            <person name="Culley D."/>
            <person name="Crous P.W."/>
            <person name="Fauchery L."/>
            <person name="Girlanda M."/>
            <person name="Hayes R."/>
            <person name="Keri Z."/>
            <person name="LaButti K."/>
            <person name="Lipzen A."/>
            <person name="Lombard V."/>
            <person name="Magnuson J."/>
            <person name="Maillard F."/>
            <person name="Morin E."/>
            <person name="Murat C."/>
            <person name="Nolan M."/>
            <person name="Ohm R."/>
            <person name="Pangilinan J."/>
            <person name="Pereira M."/>
            <person name="Perotto S."/>
            <person name="Peter M."/>
            <person name="Riley R."/>
            <person name="Sitrit Y."/>
            <person name="Stielow B."/>
            <person name="Szollosi G."/>
            <person name="Zifcakova L."/>
            <person name="Stursova M."/>
            <person name="Spatafora J.W."/>
            <person name="Tedersoo L."/>
            <person name="Vaario L.-M."/>
            <person name="Yamada A."/>
            <person name="Yan M."/>
            <person name="Wang P."/>
            <person name="Xu J."/>
            <person name="Bruns T."/>
            <person name="Baldrian P."/>
            <person name="Vilgalys R."/>
            <person name="Henrissat B."/>
            <person name="Grigoriev I.V."/>
            <person name="Hibbett D."/>
            <person name="Nagy L.G."/>
            <person name="Martin F.M."/>
        </authorList>
    </citation>
    <scope>NUCLEOTIDE SEQUENCE</scope>
    <source>
        <strain evidence="1">BED1</strain>
    </source>
</reference>
<sequence>IRTVQSFYRGGHKVDLIKSKIDSALSPIFKFHSTTLMNYISADSIFSAYPSLT</sequence>
<evidence type="ECO:0000313" key="2">
    <source>
        <dbReference type="Proteomes" id="UP001194468"/>
    </source>
</evidence>
<feature type="non-terminal residue" evidence="1">
    <location>
        <position position="53"/>
    </location>
</feature>
<proteinExistence type="predicted"/>
<keyword evidence="2" id="KW-1185">Reference proteome</keyword>
<reference evidence="1" key="2">
    <citation type="journal article" date="2020" name="Nat. Commun.">
        <title>Large-scale genome sequencing of mycorrhizal fungi provides insights into the early evolution of symbiotic traits.</title>
        <authorList>
            <person name="Miyauchi S."/>
            <person name="Kiss E."/>
            <person name="Kuo A."/>
            <person name="Drula E."/>
            <person name="Kohler A."/>
            <person name="Sanchez-Garcia M."/>
            <person name="Morin E."/>
            <person name="Andreopoulos B."/>
            <person name="Barry K.W."/>
            <person name="Bonito G."/>
            <person name="Buee M."/>
            <person name="Carver A."/>
            <person name="Chen C."/>
            <person name="Cichocki N."/>
            <person name="Clum A."/>
            <person name="Culley D."/>
            <person name="Crous P.W."/>
            <person name="Fauchery L."/>
            <person name="Girlanda M."/>
            <person name="Hayes R.D."/>
            <person name="Keri Z."/>
            <person name="LaButti K."/>
            <person name="Lipzen A."/>
            <person name="Lombard V."/>
            <person name="Magnuson J."/>
            <person name="Maillard F."/>
            <person name="Murat C."/>
            <person name="Nolan M."/>
            <person name="Ohm R.A."/>
            <person name="Pangilinan J."/>
            <person name="Pereira M.F."/>
            <person name="Perotto S."/>
            <person name="Peter M."/>
            <person name="Pfister S."/>
            <person name="Riley R."/>
            <person name="Sitrit Y."/>
            <person name="Stielow J.B."/>
            <person name="Szollosi G."/>
            <person name="Zifcakova L."/>
            <person name="Stursova M."/>
            <person name="Spatafora J.W."/>
            <person name="Tedersoo L."/>
            <person name="Vaario L.M."/>
            <person name="Yamada A."/>
            <person name="Yan M."/>
            <person name="Wang P."/>
            <person name="Xu J."/>
            <person name="Bruns T."/>
            <person name="Baldrian P."/>
            <person name="Vilgalys R."/>
            <person name="Dunand C."/>
            <person name="Henrissat B."/>
            <person name="Grigoriev I.V."/>
            <person name="Hibbett D."/>
            <person name="Nagy L.G."/>
            <person name="Martin F.M."/>
        </authorList>
    </citation>
    <scope>NUCLEOTIDE SEQUENCE</scope>
    <source>
        <strain evidence="1">BED1</strain>
    </source>
</reference>
<name>A0AAD4GA97_BOLED</name>
<dbReference type="EMBL" id="WHUW01000039">
    <property type="protein sequence ID" value="KAF8432548.1"/>
    <property type="molecule type" value="Genomic_DNA"/>
</dbReference>
<accession>A0AAD4GA97</accession>
<dbReference type="Proteomes" id="UP001194468">
    <property type="component" value="Unassembled WGS sequence"/>
</dbReference>
<gene>
    <name evidence="1" type="ORF">L210DRAFT_3321763</name>
</gene>
<dbReference type="AlphaFoldDB" id="A0AAD4GA97"/>